<evidence type="ECO:0000256" key="4">
    <source>
        <dbReference type="SAM" id="SignalP"/>
    </source>
</evidence>
<keyword evidence="3 6" id="KW-0378">Hydrolase</keyword>
<reference evidence="6 7" key="1">
    <citation type="submission" date="2018-07" db="EMBL/GenBank/DDBJ databases">
        <title>Genomic Encyclopedia of Type Strains, Phase IV (KMG-IV): sequencing the most valuable type-strain genomes for metagenomic binning, comparative biology and taxonomic classification.</title>
        <authorList>
            <person name="Goeker M."/>
        </authorList>
    </citation>
    <scope>NUCLEOTIDE SEQUENCE [LARGE SCALE GENOMIC DNA]</scope>
    <source>
        <strain evidence="6 7">DSM 44952</strain>
    </source>
</reference>
<accession>A0A370GHZ8</accession>
<dbReference type="InterPro" id="IPR029058">
    <property type="entry name" value="AB_hydrolase_fold"/>
</dbReference>
<dbReference type="PANTHER" id="PTHR43248:SF29">
    <property type="entry name" value="TRIPEPTIDYL AMINOPEPTIDASE"/>
    <property type="match status" value="1"/>
</dbReference>
<dbReference type="EMBL" id="QQAZ01000029">
    <property type="protein sequence ID" value="RDI42004.1"/>
    <property type="molecule type" value="Genomic_DNA"/>
</dbReference>
<sequence length="501" mass="53075">MVRKGRAGRGSVLLAMVALTGTLAAPASADGDTGAGLHWGACPEKVAAESPELQCATVPVPVDYAVPDGPAIDLMVSKLASRNAAERRGVLLLNPGGPGGSGLNFGSFLAAHGLPPEVTDSYDLIGMDTRGIGYSAPVSCGFTPDMAYTGNIPPYAVDDAAVTEQAAVAEDVANRCAANDREGRLRGVSTANMARDLDRIRAALGEEKASYYGASYGSALGAAYASMFPERSDRIVLDSNLADTHLDQDGIRRFGLGAEDTFPDFATWAAERDGDYHLGRTPDAVRASYFELAERLDKAPMPELDGRAFRFMTYFGLYGPSKYAATADIWRSVRDGDAEGVRRAVTGDGSAPPPAEPHTIDNSWSVFLAVTCNDVAWPRGVEPYRTAVAEDRAKYPLYGAAAANVMPCAFWPGAPAEPPVRVAAEGPNNVLLVQNLRDPVTPHRNAELLRAKFGDRARLVSVDQSGHGAYVNHDNACGKATTTDFLVNGKMPEKDTFCAAD</sequence>
<keyword evidence="2 4" id="KW-0732">Signal</keyword>
<dbReference type="STRING" id="1210089.GCA_001613165_02688"/>
<gene>
    <name evidence="6" type="ORF">DFR68_1294</name>
</gene>
<evidence type="ECO:0000256" key="3">
    <source>
        <dbReference type="ARBA" id="ARBA00022801"/>
    </source>
</evidence>
<evidence type="ECO:0000313" key="7">
    <source>
        <dbReference type="Proteomes" id="UP000255355"/>
    </source>
</evidence>
<evidence type="ECO:0000256" key="2">
    <source>
        <dbReference type="ARBA" id="ARBA00022729"/>
    </source>
</evidence>
<comment type="caution">
    <text evidence="6">The sequence shown here is derived from an EMBL/GenBank/DDBJ whole genome shotgun (WGS) entry which is preliminary data.</text>
</comment>
<evidence type="ECO:0000313" key="6">
    <source>
        <dbReference type="EMBL" id="RDI42004.1"/>
    </source>
</evidence>
<dbReference type="InterPro" id="IPR051601">
    <property type="entry name" value="Serine_prot/Carboxylest_S33"/>
</dbReference>
<dbReference type="SUPFAM" id="SSF53474">
    <property type="entry name" value="alpha/beta-Hydrolases"/>
    <property type="match status" value="1"/>
</dbReference>
<keyword evidence="7" id="KW-1185">Reference proteome</keyword>
<dbReference type="Gene3D" id="3.40.50.1820">
    <property type="entry name" value="alpha/beta hydrolase"/>
    <property type="match status" value="1"/>
</dbReference>
<feature type="signal peptide" evidence="4">
    <location>
        <begin position="1"/>
        <end position="29"/>
    </location>
</feature>
<dbReference type="PANTHER" id="PTHR43248">
    <property type="entry name" value="2-SUCCINYL-6-HYDROXY-2,4-CYCLOHEXADIENE-1-CARBOXYLATE SYNTHASE"/>
    <property type="match status" value="1"/>
</dbReference>
<dbReference type="AlphaFoldDB" id="A0A370GHZ8"/>
<dbReference type="InterPro" id="IPR013595">
    <property type="entry name" value="Pept_S33_TAP-like_C"/>
</dbReference>
<name>A0A370GHZ8_9NOCA</name>
<feature type="chain" id="PRO_5016893122" evidence="4">
    <location>
        <begin position="30"/>
        <end position="501"/>
    </location>
</feature>
<dbReference type="Proteomes" id="UP000255355">
    <property type="component" value="Unassembled WGS sequence"/>
</dbReference>
<comment type="similarity">
    <text evidence="1">Belongs to the peptidase S33 family.</text>
</comment>
<evidence type="ECO:0000256" key="1">
    <source>
        <dbReference type="ARBA" id="ARBA00010088"/>
    </source>
</evidence>
<dbReference type="RefSeq" id="WP_068018963.1">
    <property type="nucleotide sequence ID" value="NZ_QQAZ01000029.1"/>
</dbReference>
<feature type="domain" description="Peptidase S33 tripeptidyl aminopeptidase-like C-terminal" evidence="5">
    <location>
        <begin position="396"/>
        <end position="498"/>
    </location>
</feature>
<organism evidence="6 7">
    <name type="scientific">Nocardia mexicana</name>
    <dbReference type="NCBI Taxonomy" id="279262"/>
    <lineage>
        <taxon>Bacteria</taxon>
        <taxon>Bacillati</taxon>
        <taxon>Actinomycetota</taxon>
        <taxon>Actinomycetes</taxon>
        <taxon>Mycobacteriales</taxon>
        <taxon>Nocardiaceae</taxon>
        <taxon>Nocardia</taxon>
    </lineage>
</organism>
<dbReference type="Pfam" id="PF08386">
    <property type="entry name" value="Abhydrolase_4"/>
    <property type="match status" value="1"/>
</dbReference>
<evidence type="ECO:0000259" key="5">
    <source>
        <dbReference type="Pfam" id="PF08386"/>
    </source>
</evidence>
<protein>
    <submittedName>
        <fullName evidence="6">Alpha/beta hydrolase family protein</fullName>
    </submittedName>
</protein>
<proteinExistence type="inferred from homology"/>
<dbReference type="GO" id="GO:0016787">
    <property type="term" value="F:hydrolase activity"/>
    <property type="evidence" value="ECO:0007669"/>
    <property type="project" value="UniProtKB-KW"/>
</dbReference>